<evidence type="ECO:0000256" key="1">
    <source>
        <dbReference type="ARBA" id="ARBA00022448"/>
    </source>
</evidence>
<dbReference type="CDD" id="cd03255">
    <property type="entry name" value="ABC_MJ0796_LolCDE_FtsE"/>
    <property type="match status" value="1"/>
</dbReference>
<dbReference type="InterPro" id="IPR003439">
    <property type="entry name" value="ABC_transporter-like_ATP-bd"/>
</dbReference>
<reference evidence="4 5" key="1">
    <citation type="journal article" date="2016" name="Int. J. Syst. Evol. Microbiol.">
        <title>Descriptions of Anaerotaenia torta gen. nov., sp. nov. and Anaerocolumna cellulosilytica gen. nov., sp. nov. isolated from a methanogenic reactor of cattle waste.</title>
        <authorList>
            <person name="Uek A."/>
            <person name="Ohtaki Y."/>
            <person name="Kaku N."/>
            <person name="Ueki K."/>
        </authorList>
    </citation>
    <scope>NUCLEOTIDE SEQUENCE [LARGE SCALE GENOMIC DNA]</scope>
    <source>
        <strain evidence="4 5">SN021</strain>
    </source>
</reference>
<keyword evidence="3 4" id="KW-0067">ATP-binding</keyword>
<evidence type="ECO:0000313" key="5">
    <source>
        <dbReference type="Proteomes" id="UP000515561"/>
    </source>
</evidence>
<dbReference type="SMART" id="SM00382">
    <property type="entry name" value="AAA"/>
    <property type="match status" value="1"/>
</dbReference>
<dbReference type="EMBL" id="AP023367">
    <property type="protein sequence ID" value="BCJ93820.1"/>
    <property type="molecule type" value="Genomic_DNA"/>
</dbReference>
<keyword evidence="1" id="KW-0813">Transport</keyword>
<dbReference type="RefSeq" id="WP_184092489.1">
    <property type="nucleotide sequence ID" value="NZ_AP023367.1"/>
</dbReference>
<dbReference type="PANTHER" id="PTHR24220">
    <property type="entry name" value="IMPORT ATP-BINDING PROTEIN"/>
    <property type="match status" value="1"/>
</dbReference>
<dbReference type="PANTHER" id="PTHR24220:SF692">
    <property type="entry name" value="ABC TRANSPORTER DOMAIN-CONTAINING PROTEIN"/>
    <property type="match status" value="1"/>
</dbReference>
<protein>
    <submittedName>
        <fullName evidence="4">ABC transporter ATP-binding protein</fullName>
    </submittedName>
</protein>
<dbReference type="SUPFAM" id="SSF52540">
    <property type="entry name" value="P-loop containing nucleoside triphosphate hydrolases"/>
    <property type="match status" value="1"/>
</dbReference>
<proteinExistence type="predicted"/>
<dbReference type="KEGG" id="acel:acsn021_13890"/>
<dbReference type="Gene3D" id="3.40.50.300">
    <property type="entry name" value="P-loop containing nucleotide triphosphate hydrolases"/>
    <property type="match status" value="1"/>
</dbReference>
<dbReference type="InterPro" id="IPR003593">
    <property type="entry name" value="AAA+_ATPase"/>
</dbReference>
<evidence type="ECO:0000313" key="4">
    <source>
        <dbReference type="EMBL" id="BCJ93820.1"/>
    </source>
</evidence>
<dbReference type="GO" id="GO:0022857">
    <property type="term" value="F:transmembrane transporter activity"/>
    <property type="evidence" value="ECO:0007669"/>
    <property type="project" value="UniProtKB-ARBA"/>
</dbReference>
<dbReference type="InterPro" id="IPR017871">
    <property type="entry name" value="ABC_transporter-like_CS"/>
</dbReference>
<accession>A0A6S6R394</accession>
<organism evidence="4 5">
    <name type="scientific">Anaerocolumna cellulosilytica</name>
    <dbReference type="NCBI Taxonomy" id="433286"/>
    <lineage>
        <taxon>Bacteria</taxon>
        <taxon>Bacillati</taxon>
        <taxon>Bacillota</taxon>
        <taxon>Clostridia</taxon>
        <taxon>Lachnospirales</taxon>
        <taxon>Lachnospiraceae</taxon>
        <taxon>Anaerocolumna</taxon>
    </lineage>
</organism>
<dbReference type="InterPro" id="IPR015854">
    <property type="entry name" value="ABC_transpr_LolD-like"/>
</dbReference>
<dbReference type="PROSITE" id="PS50893">
    <property type="entry name" value="ABC_TRANSPORTER_2"/>
    <property type="match status" value="1"/>
</dbReference>
<dbReference type="InterPro" id="IPR017911">
    <property type="entry name" value="MacB-like_ATP-bd"/>
</dbReference>
<gene>
    <name evidence="4" type="ORF">acsn021_13890</name>
</gene>
<keyword evidence="2" id="KW-0547">Nucleotide-binding</keyword>
<evidence type="ECO:0000256" key="2">
    <source>
        <dbReference type="ARBA" id="ARBA00022741"/>
    </source>
</evidence>
<dbReference type="Pfam" id="PF00005">
    <property type="entry name" value="ABC_tran"/>
    <property type="match status" value="1"/>
</dbReference>
<keyword evidence="5" id="KW-1185">Reference proteome</keyword>
<evidence type="ECO:0000256" key="3">
    <source>
        <dbReference type="ARBA" id="ARBA00022840"/>
    </source>
</evidence>
<dbReference type="FunFam" id="3.40.50.300:FF:000032">
    <property type="entry name" value="Export ABC transporter ATP-binding protein"/>
    <property type="match status" value="1"/>
</dbReference>
<dbReference type="Proteomes" id="UP000515561">
    <property type="component" value="Chromosome"/>
</dbReference>
<dbReference type="GO" id="GO:0005524">
    <property type="term" value="F:ATP binding"/>
    <property type="evidence" value="ECO:0007669"/>
    <property type="project" value="UniProtKB-KW"/>
</dbReference>
<dbReference type="GO" id="GO:0016887">
    <property type="term" value="F:ATP hydrolysis activity"/>
    <property type="evidence" value="ECO:0007669"/>
    <property type="project" value="InterPro"/>
</dbReference>
<dbReference type="InterPro" id="IPR027417">
    <property type="entry name" value="P-loop_NTPase"/>
</dbReference>
<sequence>MSKVILGENIEKFFGEGKEKTKVLDNITVSVEEGEFVSVMGPSGSGKSTLLFALGGIDRVDKGRIVFDGNELSAGKEKKLSDIRRTGMGFVFQQPTMLKNLNLLDNIILPAVRQDRGRIEQITKRALELMRQAGIEELAKRDITQVSGGQLQRAGICRALINKPKIVFGDEPTGALNSKSAETIMELFTEINQEGTAVMLVTHDARVAACSERVLFLCDGKVVSELRLSKYKEKDMKRRMEQVTGQMRVLGI</sequence>
<name>A0A6S6R394_9FIRM</name>
<dbReference type="GO" id="GO:0005886">
    <property type="term" value="C:plasma membrane"/>
    <property type="evidence" value="ECO:0007669"/>
    <property type="project" value="TreeGrafter"/>
</dbReference>
<dbReference type="AlphaFoldDB" id="A0A6S6R394"/>
<dbReference type="GO" id="GO:0098796">
    <property type="term" value="C:membrane protein complex"/>
    <property type="evidence" value="ECO:0007669"/>
    <property type="project" value="UniProtKB-ARBA"/>
</dbReference>
<dbReference type="PROSITE" id="PS00211">
    <property type="entry name" value="ABC_TRANSPORTER_1"/>
    <property type="match status" value="1"/>
</dbReference>